<dbReference type="AlphaFoldDB" id="A0A1U7M3W4"/>
<keyword evidence="3" id="KW-1185">Reference proteome</keyword>
<protein>
    <submittedName>
        <fullName evidence="2">Acetyltransferase (GNAT) family protein</fullName>
    </submittedName>
</protein>
<dbReference type="OrthoDB" id="185406at2"/>
<evidence type="ECO:0000313" key="2">
    <source>
        <dbReference type="EMBL" id="OLS02007.1"/>
    </source>
</evidence>
<organism evidence="2 3">
    <name type="scientific">Tissierella creatinophila DSM 6911</name>
    <dbReference type="NCBI Taxonomy" id="1123403"/>
    <lineage>
        <taxon>Bacteria</taxon>
        <taxon>Bacillati</taxon>
        <taxon>Bacillota</taxon>
        <taxon>Tissierellia</taxon>
        <taxon>Tissierellales</taxon>
        <taxon>Tissierellaceae</taxon>
        <taxon>Tissierella</taxon>
    </lineage>
</organism>
<dbReference type="Pfam" id="PF00583">
    <property type="entry name" value="Acetyltransf_1"/>
    <property type="match status" value="1"/>
</dbReference>
<dbReference type="InterPro" id="IPR000182">
    <property type="entry name" value="GNAT_dom"/>
</dbReference>
<feature type="domain" description="N-acetyltransferase" evidence="1">
    <location>
        <begin position="1"/>
        <end position="125"/>
    </location>
</feature>
<gene>
    <name evidence="2" type="ORF">TICRE_21490</name>
</gene>
<name>A0A1U7M3W4_TISCR</name>
<dbReference type="EMBL" id="LTDM01000053">
    <property type="protein sequence ID" value="OLS02007.1"/>
    <property type="molecule type" value="Genomic_DNA"/>
</dbReference>
<evidence type="ECO:0000313" key="3">
    <source>
        <dbReference type="Proteomes" id="UP000186112"/>
    </source>
</evidence>
<dbReference type="SUPFAM" id="SSF55729">
    <property type="entry name" value="Acyl-CoA N-acyltransferases (Nat)"/>
    <property type="match status" value="1"/>
</dbReference>
<dbReference type="Gene3D" id="3.40.630.30">
    <property type="match status" value="1"/>
</dbReference>
<keyword evidence="2" id="KW-0808">Transferase</keyword>
<dbReference type="PROSITE" id="PS51186">
    <property type="entry name" value="GNAT"/>
    <property type="match status" value="1"/>
</dbReference>
<evidence type="ECO:0000259" key="1">
    <source>
        <dbReference type="PROSITE" id="PS51186"/>
    </source>
</evidence>
<dbReference type="CDD" id="cd04301">
    <property type="entry name" value="NAT_SF"/>
    <property type="match status" value="1"/>
</dbReference>
<sequence>MKFEPIDIKKHRDYIILFRRDSFVVSFGTDEEFGDEEEYLNWIKASASEFPDGFVMAWEDEIPIGQIELTIRKYEGKTIGYTNLYYLIPEKRGLGLGKELHRYALQFFRKHGISEYHLRVSPSNQ</sequence>
<dbReference type="InterPro" id="IPR016181">
    <property type="entry name" value="Acyl_CoA_acyltransferase"/>
</dbReference>
<dbReference type="Proteomes" id="UP000186112">
    <property type="component" value="Unassembled WGS sequence"/>
</dbReference>
<proteinExistence type="predicted"/>
<reference evidence="2 3" key="1">
    <citation type="submission" date="2016-02" db="EMBL/GenBank/DDBJ databases">
        <title>Genome sequence of Tissierella creatinophila DSM 6911.</title>
        <authorList>
            <person name="Poehlein A."/>
            <person name="Daniel R."/>
        </authorList>
    </citation>
    <scope>NUCLEOTIDE SEQUENCE [LARGE SCALE GENOMIC DNA]</scope>
    <source>
        <strain evidence="2 3">DSM 6911</strain>
    </source>
</reference>
<dbReference type="GO" id="GO:0016747">
    <property type="term" value="F:acyltransferase activity, transferring groups other than amino-acyl groups"/>
    <property type="evidence" value="ECO:0007669"/>
    <property type="project" value="InterPro"/>
</dbReference>
<dbReference type="RefSeq" id="WP_075727885.1">
    <property type="nucleotide sequence ID" value="NZ_LTDM01000053.1"/>
</dbReference>
<comment type="caution">
    <text evidence="2">The sequence shown here is derived from an EMBL/GenBank/DDBJ whole genome shotgun (WGS) entry which is preliminary data.</text>
</comment>
<accession>A0A1U7M3W4</accession>